<name>A0AAU8JDN0_9CYAN</name>
<protein>
    <submittedName>
        <fullName evidence="1">Uncharacterized protein</fullName>
    </submittedName>
</protein>
<sequence length="43" mass="4551">MLQFIGNQPVSNNTKTYSNSAHATIAVSVTVVDAIAARKTESD</sequence>
<gene>
    <name evidence="1" type="ORF">ABWT76_005434</name>
</gene>
<organism evidence="1">
    <name type="scientific">Planktothricoides raciborskii GIHE-MW2</name>
    <dbReference type="NCBI Taxonomy" id="2792601"/>
    <lineage>
        <taxon>Bacteria</taxon>
        <taxon>Bacillati</taxon>
        <taxon>Cyanobacteriota</taxon>
        <taxon>Cyanophyceae</taxon>
        <taxon>Oscillatoriophycideae</taxon>
        <taxon>Oscillatoriales</taxon>
        <taxon>Oscillatoriaceae</taxon>
        <taxon>Planktothricoides</taxon>
    </lineage>
</organism>
<dbReference type="RefSeq" id="WP_255353197.1">
    <property type="nucleotide sequence ID" value="NZ_CP159837.1"/>
</dbReference>
<dbReference type="EMBL" id="CP159837">
    <property type="protein sequence ID" value="XCM36661.1"/>
    <property type="molecule type" value="Genomic_DNA"/>
</dbReference>
<reference evidence="1" key="1">
    <citation type="submission" date="2024-07" db="EMBL/GenBank/DDBJ databases">
        <authorList>
            <person name="Kim Y.J."/>
            <person name="Jeong J.Y."/>
        </authorList>
    </citation>
    <scope>NUCLEOTIDE SEQUENCE</scope>
    <source>
        <strain evidence="1">GIHE-MW2</strain>
    </source>
</reference>
<accession>A0AAU8JDN0</accession>
<dbReference type="AlphaFoldDB" id="A0AAU8JDN0"/>
<evidence type="ECO:0000313" key="1">
    <source>
        <dbReference type="EMBL" id="XCM36661.1"/>
    </source>
</evidence>
<proteinExistence type="predicted"/>